<name>A0A5K1K4Y9_9APHY</name>
<organism evidence="2">
    <name type="scientific">Ganoderma boninense</name>
    <dbReference type="NCBI Taxonomy" id="34458"/>
    <lineage>
        <taxon>Eukaryota</taxon>
        <taxon>Fungi</taxon>
        <taxon>Dikarya</taxon>
        <taxon>Basidiomycota</taxon>
        <taxon>Agaricomycotina</taxon>
        <taxon>Agaricomycetes</taxon>
        <taxon>Polyporales</taxon>
        <taxon>Polyporaceae</taxon>
        <taxon>Ganoderma</taxon>
    </lineage>
</organism>
<accession>A0A5K1K4Y9</accession>
<evidence type="ECO:0000256" key="1">
    <source>
        <dbReference type="SAM" id="MobiDB-lite"/>
    </source>
</evidence>
<evidence type="ECO:0000313" key="2">
    <source>
        <dbReference type="EMBL" id="VWP00770.1"/>
    </source>
</evidence>
<sequence length="359" mass="39461">MHEVSRLLQAATALSQLLRDAGVPHAFHGNVLTALLSKAPMADEISCIVEGGTVHPFRRVRQACANHEDFLIVASPWTNRLHVKYQRLIPPIDIEILPAGEEGPRRLDGATVMMVGRVPFLTITEFIRAKLKAWSIRGSERDAQEITFAMSRYWNRVDLNRIPEQEMNDFASRFPAVAPAWQELKRKYGIFMHRTQHRPEHESHSAIDVLPDGCLSSPPPFTPLALFCLFSDRQGVECVRATSPPPRTAPGPVSRVRPIRTSHPNLRMTESSAGLDTLRASSTPHPAQDQPSQSLNRGEPTPAESGSIPRPCRARATGTLPKKACASFRSPGPPSLVRAFAPSRRASGRDAIGIGPTLG</sequence>
<reference evidence="2" key="1">
    <citation type="submission" date="2019-10" db="EMBL/GenBank/DDBJ databases">
        <authorList>
            <person name="Nor Muhammad N."/>
        </authorList>
    </citation>
    <scope>NUCLEOTIDE SEQUENCE</scope>
</reference>
<proteinExistence type="predicted"/>
<protein>
    <submittedName>
        <fullName evidence="2">Siderophore transporter</fullName>
    </submittedName>
</protein>
<feature type="compositionally biased region" description="Polar residues" evidence="1">
    <location>
        <begin position="262"/>
        <end position="296"/>
    </location>
</feature>
<gene>
    <name evidence="2" type="primary">Q5A2T6</name>
</gene>
<feature type="region of interest" description="Disordered" evidence="1">
    <location>
        <begin position="240"/>
        <end position="359"/>
    </location>
</feature>
<dbReference type="EMBL" id="LR728795">
    <property type="protein sequence ID" value="VWP00770.1"/>
    <property type="molecule type" value="Genomic_DNA"/>
</dbReference>
<dbReference type="AlphaFoldDB" id="A0A5K1K4Y9"/>